<dbReference type="Proteomes" id="UP000295735">
    <property type="component" value="Unassembled WGS sequence"/>
</dbReference>
<evidence type="ECO:0000313" key="4">
    <source>
        <dbReference type="Proteomes" id="UP000295735"/>
    </source>
</evidence>
<evidence type="ECO:0000313" key="3">
    <source>
        <dbReference type="EMBL" id="KAA1042478.1"/>
    </source>
</evidence>
<feature type="domain" description="NrS-1 polymerase-like HBD" evidence="2">
    <location>
        <begin position="238"/>
        <end position="303"/>
    </location>
</feature>
<dbReference type="Pfam" id="PF06048">
    <property type="entry name" value="DUF927"/>
    <property type="match status" value="1"/>
</dbReference>
<dbReference type="EMBL" id="SCWC02000001">
    <property type="protein sequence ID" value="KAA1042478.1"/>
    <property type="molecule type" value="Genomic_DNA"/>
</dbReference>
<dbReference type="RefSeq" id="WP_149458030.1">
    <property type="nucleotide sequence ID" value="NZ_SCWC02000001.1"/>
</dbReference>
<accession>A0ABQ6RBA8</accession>
<comment type="caution">
    <text evidence="3">The sequence shown here is derived from an EMBL/GenBank/DDBJ whole genome shotgun (WGS) entry which is preliminary data.</text>
</comment>
<dbReference type="InterPro" id="IPR009270">
    <property type="entry name" value="DUF927"/>
</dbReference>
<dbReference type="Pfam" id="PF22763">
    <property type="entry name" value="NrS1-1_pol-like_HBD"/>
    <property type="match status" value="1"/>
</dbReference>
<reference evidence="3 4" key="1">
    <citation type="submission" date="2019-09" db="EMBL/GenBank/DDBJ databases">
        <authorList>
            <person name="Mazhar S."/>
            <person name="Altermann E."/>
            <person name="Hill C."/>
            <person name="Mcauliffe O."/>
        </authorList>
    </citation>
    <scope>NUCLEOTIDE SEQUENCE [LARGE SCALE GENOMIC DNA]</scope>
    <source>
        <strain evidence="3 4">ATCC 51831</strain>
    </source>
</reference>
<sequence>MALATKEQILQPVLQNVPDELKQLNQWIFWKAEWDETKQQFKKVPYSTESKRASSTNSESWHSFYHVESYFDKSRFDGIGFVLTKDDPFIILDLDGAFDNETGQPRSELAMEVMETTWYEISPSGTGIHAYFKGELPDNIKKKNTELDIELYSHSRFMTYTGANTVNHSICDDQQYINELAEKYFTRNKTSKTDIEPFKLNFDKTDEIDVIKVMARSKNADKISTLMKGDWEGRYNSQSDADLALVNHLAFFTGKDAHEMDSIFRSSGLYRDKWDMVHSGDGLTYGEMTIKRAIEDCTTVYSPHGKEVIKTRSNQQTFIPKPYLIKPNGHLKMEVEKGRGDNKEIVEVFISSNYPSILKRYRNIETGEINYLISFNDGRNTIIRPVKTQDITQRKELIQLARFGLDVNDYNATEIIKFIQKVMACNPMETTEMTERIGHIKNHFVIPHEDNDIELFIEDDSYKNIVDAFKPKGALLSYNQNVWPIIKEQSVVMTMVYAALASPLLKEFDVDPFIVDNSGKTSTGKTTALHVVSSVWGNDKLINSWNSSRVSIERKTSFMNSFPICMDDTRTASPSILTSVIYNHSTGVDKGRGSVRSIVKENTWNNILISTGETSLADMTEGKGGAAARIITLENSPFNEVDFNVLYKALDNDHGTLGAAFWKCYKNNEDYYRRQYDLICREYYEKSNKNEVLERLSRSFGILHLAGLILHQMPQFNHDYTAIMNDSFNSMLKTNQNIDKPKQLLENVLEYMDSHRDYILYGGSKFAHGEIIGIYKEDYLGIMPDTLKKILELEMNKTLKEWNARGYLVTDKDALLKQVRQSGRKYRTYSIKDSIIKEFGFDFQSTSSDFDYSE</sequence>
<gene>
    <name evidence="3" type="ORF">ERX35_000940</name>
</gene>
<dbReference type="InterPro" id="IPR054468">
    <property type="entry name" value="NrSPol-like_HBD"/>
</dbReference>
<name>A0ABQ6RBA8_9STAP</name>
<proteinExistence type="predicted"/>
<keyword evidence="4" id="KW-1185">Reference proteome</keyword>
<evidence type="ECO:0000259" key="1">
    <source>
        <dbReference type="Pfam" id="PF06048"/>
    </source>
</evidence>
<feature type="domain" description="DUF927" evidence="1">
    <location>
        <begin position="326"/>
        <end position="602"/>
    </location>
</feature>
<organism evidence="3 4">
    <name type="scientific">Macrococcus equipercicus</name>
    <dbReference type="NCBI Taxonomy" id="69967"/>
    <lineage>
        <taxon>Bacteria</taxon>
        <taxon>Bacillati</taxon>
        <taxon>Bacillota</taxon>
        <taxon>Bacilli</taxon>
        <taxon>Bacillales</taxon>
        <taxon>Staphylococcaceae</taxon>
        <taxon>Macrococcus</taxon>
    </lineage>
</organism>
<protein>
    <submittedName>
        <fullName evidence="3">DUF927 domain-containing protein</fullName>
    </submittedName>
</protein>
<evidence type="ECO:0000259" key="2">
    <source>
        <dbReference type="Pfam" id="PF22763"/>
    </source>
</evidence>